<feature type="region of interest" description="Disordered" evidence="14">
    <location>
        <begin position="2114"/>
        <end position="2214"/>
    </location>
</feature>
<feature type="coiled-coil region" evidence="13">
    <location>
        <begin position="450"/>
        <end position="484"/>
    </location>
</feature>
<feature type="compositionally biased region" description="Basic and acidic residues" evidence="14">
    <location>
        <begin position="2117"/>
        <end position="2156"/>
    </location>
</feature>
<dbReference type="InterPro" id="IPR001605">
    <property type="entry name" value="PH_dom-spectrin-type"/>
</dbReference>
<dbReference type="FunFam" id="1.20.58.60:FF:000106">
    <property type="entry name" value="Spectrin beta chain"/>
    <property type="match status" value="1"/>
</dbReference>
<feature type="compositionally biased region" description="Basic and acidic residues" evidence="14">
    <location>
        <begin position="2201"/>
        <end position="2213"/>
    </location>
</feature>
<accession>A0AAJ7TMF4</accession>
<evidence type="ECO:0000256" key="8">
    <source>
        <dbReference type="ARBA" id="ARBA00022990"/>
    </source>
</evidence>
<dbReference type="FunFam" id="1.10.418.10:FF:000003">
    <property type="entry name" value="Spectrin beta chain"/>
    <property type="match status" value="1"/>
</dbReference>
<dbReference type="FunFam" id="1.20.58.60:FF:000033">
    <property type="entry name" value="Spectrin beta chain"/>
    <property type="match status" value="1"/>
</dbReference>
<organism evidence="17 18">
    <name type="scientific">Petromyzon marinus</name>
    <name type="common">Sea lamprey</name>
    <dbReference type="NCBI Taxonomy" id="7757"/>
    <lineage>
        <taxon>Eukaryota</taxon>
        <taxon>Metazoa</taxon>
        <taxon>Chordata</taxon>
        <taxon>Craniata</taxon>
        <taxon>Vertebrata</taxon>
        <taxon>Cyclostomata</taxon>
        <taxon>Hyperoartia</taxon>
        <taxon>Petromyzontiformes</taxon>
        <taxon>Petromyzontidae</taxon>
        <taxon>Petromyzon</taxon>
    </lineage>
</organism>
<dbReference type="GeneID" id="116947907"/>
<comment type="similarity">
    <text evidence="3 12">Belongs to the spectrin family.</text>
</comment>
<keyword evidence="10 12" id="KW-0206">Cytoskeleton</keyword>
<feature type="compositionally biased region" description="Gly residues" evidence="14">
    <location>
        <begin position="2309"/>
        <end position="2318"/>
    </location>
</feature>
<dbReference type="FunFam" id="1.20.58.60:FF:000011">
    <property type="entry name" value="Spectrin beta chain"/>
    <property type="match status" value="1"/>
</dbReference>
<dbReference type="PANTHER" id="PTHR11915">
    <property type="entry name" value="SPECTRIN/FILAMIN RELATED CYTOSKELETAL PROTEIN"/>
    <property type="match status" value="1"/>
</dbReference>
<dbReference type="FunFam" id="1.20.58.60:FF:000019">
    <property type="entry name" value="Spectrin beta chain"/>
    <property type="match status" value="1"/>
</dbReference>
<dbReference type="GO" id="GO:0005543">
    <property type="term" value="F:phospholipid binding"/>
    <property type="evidence" value="ECO:0007669"/>
    <property type="project" value="InterPro"/>
</dbReference>
<keyword evidence="6" id="KW-0597">Phosphoprotein</keyword>
<dbReference type="FunFam" id="1.20.58.60:FF:000028">
    <property type="entry name" value="Spectrin beta chain"/>
    <property type="match status" value="1"/>
</dbReference>
<evidence type="ECO:0000256" key="6">
    <source>
        <dbReference type="ARBA" id="ARBA00022553"/>
    </source>
</evidence>
<dbReference type="PROSITE" id="PS00020">
    <property type="entry name" value="ACTININ_2"/>
    <property type="match status" value="1"/>
</dbReference>
<keyword evidence="5 12" id="KW-0963">Cytoplasm</keyword>
<dbReference type="GO" id="GO:0005200">
    <property type="term" value="F:structural constituent of cytoskeleton"/>
    <property type="evidence" value="ECO:0007669"/>
    <property type="project" value="UniProtKB-UniRule"/>
</dbReference>
<feature type="domain" description="Calponin-homology (CH)" evidence="16">
    <location>
        <begin position="166"/>
        <end position="271"/>
    </location>
</feature>
<dbReference type="InterPro" id="IPR016343">
    <property type="entry name" value="Spectrin_bsu"/>
</dbReference>
<dbReference type="RefSeq" id="XP_032820094.1">
    <property type="nucleotide sequence ID" value="XM_032964203.1"/>
</dbReference>
<sequence length="2388" mass="269353">MAESDVFILKSPTFSGRNSPANYPGAPQFTYSQLEERFKQLQDEREAVQKKTFTKWVNSHLARVSCRIGDLYTDLRDGRMLIKLLEVLSGETLPKPTRGKMRIHCLENVDKALQFLKEQKVHLENMGSHDIVDGNHRLILGLIWTIILRFQIQDISVQTEDSKETRSAKDALLLWCQMKTAGYPNVNVHNFTTSWRDGLAFNAVIHKHRPDLVDFEKLKKSNAQHNLQHAFNAAEQHLGVTKLLDPEDVSVDQPDEKSIITYVVSFYHYFSKMKALAVEGKRIGKVLDSAIEADRMVERYESLASELLEWIGRTITALNSRDFPNSLVGVQQQLHAFSSYRTVEKPPKFTEKGNLEVLLFTIQSKMRANNQKVYTPREGKLVAEINRAWERLEKAEHGRELALRDELIRQEKLEQLARRFDRKAAMRETWLAENQRLVMQDNFGADLAAVEAATKKHEAIETDMAAYEGRVRAVEGVARELEAERYHEVARVVRRRDGVLQLWRRLQELLAARRTRLEMTLALQRAFHEMLYTGAWMDEMKLRLLSQECGKHLLGVEDLLQKHALVEADVAAQADRVKAVNAAALRFAEEVDGYRPCDPEVASERAGQLEASYAELCALCAARRARLEEARALHLFLWEAEEVEAWVRQVEPLLASEDAGHDLAAVLRLLARHRAFEDELSGRRAQLQQTLRLGEAAAAALAPRLADAAASEEEKREAERDAQAARARSAELDKLWASLELAASRRAERLRASEALHQLLSDSADVEAWARDASLLVAAGGDVGNDEFSTQALARKHRDVVEEIEGYRPVIDSLQEQAAALPASLAEPAGVREQLRRLEEAYGELAALAAERGRRLQDALALYTIHSETAACLLWLDEKSQWLDALDIPEKLEDLEVVQHRFESLEPEMNGLASRVAVVNQLARQLLGSEHASEDDIKAKQDLLNARWSEFRELAESKKEALQAQLTLQSFQLECHETQAWIREKTRLIESTQGLGNDLAGVMALQRKLSGMERDLAAIEVKVGDLQGEAERLAQHHPERAGAVRGQLADTADVWGALRGTLRAREDSLGEASKLQKFLQDVDDFQAWLSKTQKAVASEDVPSTLPEAEKLLAQHEAIKNEISNYSEDHRRMREMGEEVTRDQSDPQHVFLRQRLQALHTGWAELHSMWDNRRALLAACHAYLAFARDARQADGVLSNQEYALSRVEMPATLQSAEAAIKKHEELTTSMEANDEKVGSVLDTGRKLVGEGNFNADKIQEKMDSISERREKNQAAAADLLGRLRDNRDLQKFLQDCQELSLWMNEKMLTAQDMSYDEARNLHSKWQKHQAFMAELASNKEWLDKIKKEGEQLIRDKPETEGIVQEKLSELGTVWDRLESTTQLKAQRLFDANRAELFTQSCADINMWLAELETQITSEDHGSDLTSVNILLKKQQLLEKQMEVREKEVRELQDQVLVLRQEQRKEGAGGPGEGGEEEVDGMRASVEGRFKQVTQPLEERRLKLLASKEVHQFTRDLEDEILWVEERLPLATSTDHGNSLQSVQLLVQKNQNLQKEMAGHEPRVHEVCERGEALAQRGLGEDGAEAGAAARRLGELRALWGRLRDEARARSARLHEAHRAQQYYFDVAEAESWMSEQELYMIAEEKVKDEQSALALVKKHAIMEQGVEDYANVIRQLAETSRSLVADSHPESDRILLRQSQADKQYASLKDLAEERRGKLAEKHGLFQLSREVEELEQWIAEREVVASSHELGQDYEHVTLLEERFAEFARETAATGHERVSGVMAASDVVIAGGNAESAAAAAEWKDTLAEGWAELLELMETRAQMLAASRRLHRFVHDAREVLGRVREKQQLLPDELARDLISVESQQRAHAAFETDVQAFGTQVVALQESARGLQESYAGDKAEEIRQREQEAVSGWEGLLAACATRRQLLSDTWEKCRFFSAARDLLLWMEGIERQMEAQEKPRDVSSAELHITNHQDVKAEMDARNDSFVAVVEMGQSLLDRGHYASDEIQEKLEQLKDKRKGMVLHWEDRAEWLKLMLEVHQFARDAGVAEAWLLAQEPHVTCQEFGESADEVDELLKRQEAFEKSAGTWEERIALLERLTTLEVREHKRREARLAEEKRQEQLERERQEKEEEEEEARRAAEQEEREKELMEQTVQNGIPSDQESPKTNGEDAKEADGSAVPTAADEVQPATLKEGSLHRKHELDANGKKASSRSWNTVFCKLTDHGLGFYKDNKSAAAGALYHNEPPLPLAGAACEVASDYKKRKHVFKLQLADGSEYLFQAKDDDEMNAWIQSICGNGMGSGSASGVGMGGSASASGLPSGGGDTASLGGGGGEPQQQQQQQSPAAVVLRRKPTSPGSAASDTTSPSRKSEKRFSFFGKKK</sequence>
<comment type="function">
    <text evidence="11">Probably plays an important role in neuronal membrane skeleton.</text>
</comment>
<dbReference type="GO" id="GO:0005829">
    <property type="term" value="C:cytosol"/>
    <property type="evidence" value="ECO:0007669"/>
    <property type="project" value="UniProtKB-ARBA"/>
</dbReference>
<dbReference type="SUPFAM" id="SSF46966">
    <property type="entry name" value="Spectrin repeat"/>
    <property type="match status" value="14"/>
</dbReference>
<feature type="domain" description="Calponin-homology (CH)" evidence="16">
    <location>
        <begin position="47"/>
        <end position="151"/>
    </location>
</feature>
<dbReference type="Proteomes" id="UP001318040">
    <property type="component" value="Chromosome 31"/>
</dbReference>
<proteinExistence type="inferred from homology"/>
<feature type="coiled-coil region" evidence="13">
    <location>
        <begin position="1108"/>
        <end position="1135"/>
    </location>
</feature>
<feature type="coiled-coil region" evidence="13">
    <location>
        <begin position="1212"/>
        <end position="1274"/>
    </location>
</feature>
<dbReference type="CDD" id="cd21246">
    <property type="entry name" value="CH_SPTB-like_rpt1"/>
    <property type="match status" value="1"/>
</dbReference>
<name>A0AAJ7TMF4_PETMA</name>
<dbReference type="Gene3D" id="1.20.58.60">
    <property type="match status" value="11"/>
</dbReference>
<evidence type="ECO:0000256" key="10">
    <source>
        <dbReference type="ARBA" id="ARBA00023212"/>
    </source>
</evidence>
<dbReference type="PROSITE" id="PS00019">
    <property type="entry name" value="ACTININ_1"/>
    <property type="match status" value="1"/>
</dbReference>
<reference evidence="18" key="1">
    <citation type="submission" date="2025-08" db="UniProtKB">
        <authorList>
            <consortium name="RefSeq"/>
        </authorList>
    </citation>
    <scope>IDENTIFICATION</scope>
    <source>
        <tissue evidence="18">Sperm</tissue>
    </source>
</reference>
<dbReference type="CDD" id="cd00176">
    <property type="entry name" value="SPEC"/>
    <property type="match status" value="9"/>
</dbReference>
<keyword evidence="7" id="KW-0677">Repeat</keyword>
<evidence type="ECO:0000256" key="7">
    <source>
        <dbReference type="ARBA" id="ARBA00022737"/>
    </source>
</evidence>
<keyword evidence="9 12" id="KW-0009">Actin-binding</keyword>
<feature type="coiled-coil region" evidence="13">
    <location>
        <begin position="708"/>
        <end position="735"/>
    </location>
</feature>
<keyword evidence="4 12" id="KW-0117">Actin capping</keyword>
<evidence type="ECO:0000256" key="11">
    <source>
        <dbReference type="ARBA" id="ARBA00054264"/>
    </source>
</evidence>
<evidence type="ECO:0000256" key="5">
    <source>
        <dbReference type="ARBA" id="ARBA00022490"/>
    </source>
</evidence>
<dbReference type="SMART" id="SM00033">
    <property type="entry name" value="CH"/>
    <property type="match status" value="2"/>
</dbReference>
<feature type="domain" description="PH" evidence="15">
    <location>
        <begin position="2196"/>
        <end position="2306"/>
    </location>
</feature>
<dbReference type="InterPro" id="IPR002017">
    <property type="entry name" value="Spectrin_repeat"/>
</dbReference>
<dbReference type="FunFam" id="2.30.29.30:FF:000024">
    <property type="entry name" value="Spectrin beta chain"/>
    <property type="match status" value="1"/>
</dbReference>
<evidence type="ECO:0000256" key="14">
    <source>
        <dbReference type="SAM" id="MobiDB-lite"/>
    </source>
</evidence>
<evidence type="ECO:0000256" key="2">
    <source>
        <dbReference type="ARBA" id="ARBA00004544"/>
    </source>
</evidence>
<dbReference type="InterPro" id="IPR001589">
    <property type="entry name" value="Actinin_actin-bd_CS"/>
</dbReference>
<dbReference type="Gene3D" id="2.30.29.30">
    <property type="entry name" value="Pleckstrin-homology domain (PH domain)/Phosphotyrosine-binding domain (PTB)"/>
    <property type="match status" value="1"/>
</dbReference>
<dbReference type="Pfam" id="PF15410">
    <property type="entry name" value="PH_9"/>
    <property type="match status" value="1"/>
</dbReference>
<dbReference type="InterPro" id="IPR001715">
    <property type="entry name" value="CH_dom"/>
</dbReference>
<dbReference type="PROSITE" id="PS50003">
    <property type="entry name" value="PH_DOMAIN"/>
    <property type="match status" value="1"/>
</dbReference>
<feature type="compositionally biased region" description="Polar residues" evidence="14">
    <location>
        <begin position="2158"/>
        <end position="2173"/>
    </location>
</feature>
<keyword evidence="17" id="KW-1185">Reference proteome</keyword>
<dbReference type="InterPro" id="IPR036872">
    <property type="entry name" value="CH_dom_sf"/>
</dbReference>
<evidence type="ECO:0000313" key="18">
    <source>
        <dbReference type="RefSeq" id="XP_032820094.1"/>
    </source>
</evidence>
<dbReference type="CDD" id="cd21248">
    <property type="entry name" value="CH_SPTB_like_rpt2"/>
    <property type="match status" value="1"/>
</dbReference>
<dbReference type="SUPFAM" id="SSF50729">
    <property type="entry name" value="PH domain-like"/>
    <property type="match status" value="1"/>
</dbReference>
<dbReference type="FunFam" id="1.10.418.10:FF:000004">
    <property type="entry name" value="Spectrin beta chain"/>
    <property type="match status" value="1"/>
</dbReference>
<dbReference type="PIRSF" id="PIRSF002297">
    <property type="entry name" value="Spectrin_beta_subunit"/>
    <property type="match status" value="1"/>
</dbReference>
<protein>
    <recommendedName>
        <fullName evidence="12">Spectrin beta chain</fullName>
    </recommendedName>
</protein>
<dbReference type="InterPro" id="IPR041681">
    <property type="entry name" value="PH_9"/>
</dbReference>
<dbReference type="FunFam" id="1.20.58.60:FF:000059">
    <property type="entry name" value="Spectrin beta chain"/>
    <property type="match status" value="1"/>
</dbReference>
<dbReference type="Pfam" id="PF00435">
    <property type="entry name" value="Spectrin"/>
    <property type="match status" value="16"/>
</dbReference>
<dbReference type="GO" id="GO:0016020">
    <property type="term" value="C:membrane"/>
    <property type="evidence" value="ECO:0007669"/>
    <property type="project" value="UniProtKB-ARBA"/>
</dbReference>
<evidence type="ECO:0000259" key="16">
    <source>
        <dbReference type="PROSITE" id="PS50021"/>
    </source>
</evidence>
<dbReference type="PROSITE" id="PS50021">
    <property type="entry name" value="CH"/>
    <property type="match status" value="2"/>
</dbReference>
<dbReference type="InterPro" id="IPR018159">
    <property type="entry name" value="Spectrin/alpha-actinin"/>
</dbReference>
<dbReference type="FunFam" id="1.20.58.60:FF:000049">
    <property type="entry name" value="Spectrin beta chain"/>
    <property type="match status" value="1"/>
</dbReference>
<evidence type="ECO:0000259" key="15">
    <source>
        <dbReference type="PROSITE" id="PS50003"/>
    </source>
</evidence>
<evidence type="ECO:0000256" key="3">
    <source>
        <dbReference type="ARBA" id="ARBA00006826"/>
    </source>
</evidence>
<dbReference type="SMART" id="SM00150">
    <property type="entry name" value="SPEC"/>
    <property type="match status" value="17"/>
</dbReference>
<dbReference type="GO" id="GO:0051693">
    <property type="term" value="P:actin filament capping"/>
    <property type="evidence" value="ECO:0007669"/>
    <property type="project" value="UniProtKB-UniRule"/>
</dbReference>
<evidence type="ECO:0000256" key="4">
    <source>
        <dbReference type="ARBA" id="ARBA00022467"/>
    </source>
</evidence>
<dbReference type="Gene3D" id="1.10.418.10">
    <property type="entry name" value="Calponin-like domain"/>
    <property type="match status" value="2"/>
</dbReference>
<evidence type="ECO:0000256" key="12">
    <source>
        <dbReference type="PIRNR" id="PIRNR002297"/>
    </source>
</evidence>
<dbReference type="PRINTS" id="PR00683">
    <property type="entry name" value="SPECTRINPH"/>
</dbReference>
<keyword evidence="8" id="KW-0007">Acetylation</keyword>
<dbReference type="InterPro" id="IPR001849">
    <property type="entry name" value="PH_domain"/>
</dbReference>
<evidence type="ECO:0000256" key="9">
    <source>
        <dbReference type="ARBA" id="ARBA00023203"/>
    </source>
</evidence>
<feature type="coiled-coil region" evidence="13">
    <location>
        <begin position="1433"/>
        <end position="1460"/>
    </location>
</feature>
<evidence type="ECO:0000256" key="1">
    <source>
        <dbReference type="ARBA" id="ARBA00004245"/>
    </source>
</evidence>
<feature type="compositionally biased region" description="Polar residues" evidence="14">
    <location>
        <begin position="2362"/>
        <end position="2374"/>
    </location>
</feature>
<dbReference type="Pfam" id="PF00307">
    <property type="entry name" value="CH"/>
    <property type="match status" value="2"/>
</dbReference>
<feature type="compositionally biased region" description="Gly residues" evidence="14">
    <location>
        <begin position="2326"/>
        <end position="2341"/>
    </location>
</feature>
<evidence type="ECO:0000256" key="13">
    <source>
        <dbReference type="SAM" id="Coils"/>
    </source>
</evidence>
<dbReference type="CDD" id="cd10571">
    <property type="entry name" value="PH_beta_spectrin"/>
    <property type="match status" value="1"/>
</dbReference>
<dbReference type="GO" id="GO:0008091">
    <property type="term" value="C:spectrin"/>
    <property type="evidence" value="ECO:0007669"/>
    <property type="project" value="InterPro"/>
</dbReference>
<dbReference type="GO" id="GO:0016192">
    <property type="term" value="P:vesicle-mediated transport"/>
    <property type="evidence" value="ECO:0007669"/>
    <property type="project" value="UniProtKB-ARBA"/>
</dbReference>
<dbReference type="InterPro" id="IPR011993">
    <property type="entry name" value="PH-like_dom_sf"/>
</dbReference>
<keyword evidence="13" id="KW-0175">Coiled coil</keyword>
<comment type="subcellular location">
    <subcellularLocation>
        <location evidence="2">Cytoplasm</location>
        <location evidence="2">Cell cortex</location>
    </subcellularLocation>
    <subcellularLocation>
        <location evidence="1">Cytoplasm</location>
        <location evidence="1">Cytoskeleton</location>
    </subcellularLocation>
</comment>
<dbReference type="SUPFAM" id="SSF47576">
    <property type="entry name" value="Calponin-homology domain, CH-domain"/>
    <property type="match status" value="1"/>
</dbReference>
<evidence type="ECO:0000313" key="17">
    <source>
        <dbReference type="Proteomes" id="UP001318040"/>
    </source>
</evidence>
<dbReference type="FunFam" id="1.20.58.60:FF:000083">
    <property type="entry name" value="Spectrin beta chain"/>
    <property type="match status" value="1"/>
</dbReference>
<dbReference type="SMART" id="SM00233">
    <property type="entry name" value="PH"/>
    <property type="match status" value="1"/>
</dbReference>
<dbReference type="GO" id="GO:0003779">
    <property type="term" value="F:actin binding"/>
    <property type="evidence" value="ECO:0007669"/>
    <property type="project" value="UniProtKB-KW"/>
</dbReference>
<feature type="region of interest" description="Disordered" evidence="14">
    <location>
        <begin position="2309"/>
        <end position="2388"/>
    </location>
</feature>
<gene>
    <name evidence="18" type="primary">LOC116947907</name>
</gene>